<dbReference type="InterPro" id="IPR046335">
    <property type="entry name" value="LacI/GalR-like_sensor"/>
</dbReference>
<keyword evidence="1" id="KW-0805">Transcription regulation</keyword>
<dbReference type="Gene3D" id="3.40.50.2300">
    <property type="match status" value="2"/>
</dbReference>
<dbReference type="InterPro" id="IPR000843">
    <property type="entry name" value="HTH_LacI"/>
</dbReference>
<evidence type="ECO:0000256" key="3">
    <source>
        <dbReference type="ARBA" id="ARBA00023163"/>
    </source>
</evidence>
<evidence type="ECO:0000256" key="1">
    <source>
        <dbReference type="ARBA" id="ARBA00023015"/>
    </source>
</evidence>
<reference evidence="5 6" key="1">
    <citation type="journal article" date="2014" name="Int. J. Syst. Evol. Microbiol.">
        <title>Complete genome sequence of Corynebacterium casei LMG S-19264T (=DSM 44701T), isolated from a smear-ripened cheese.</title>
        <authorList>
            <consortium name="US DOE Joint Genome Institute (JGI-PGF)"/>
            <person name="Walter F."/>
            <person name="Albersmeier A."/>
            <person name="Kalinowski J."/>
            <person name="Ruckert C."/>
        </authorList>
    </citation>
    <scope>NUCLEOTIDE SEQUENCE [LARGE SCALE GENOMIC DNA]</scope>
    <source>
        <strain evidence="5 6">KCTC 23968</strain>
    </source>
</reference>
<evidence type="ECO:0000313" key="5">
    <source>
        <dbReference type="EMBL" id="GGX62683.1"/>
    </source>
</evidence>
<evidence type="ECO:0000313" key="6">
    <source>
        <dbReference type="Proteomes" id="UP000600865"/>
    </source>
</evidence>
<accession>A0A918KGD7</accession>
<evidence type="ECO:0000256" key="2">
    <source>
        <dbReference type="ARBA" id="ARBA00023125"/>
    </source>
</evidence>
<dbReference type="InterPro" id="IPR028082">
    <property type="entry name" value="Peripla_BP_I"/>
</dbReference>
<dbReference type="AlphaFoldDB" id="A0A918KGD7"/>
<dbReference type="Proteomes" id="UP000600865">
    <property type="component" value="Unassembled WGS sequence"/>
</dbReference>
<dbReference type="SMART" id="SM00354">
    <property type="entry name" value="HTH_LACI"/>
    <property type="match status" value="1"/>
</dbReference>
<dbReference type="GO" id="GO:0000976">
    <property type="term" value="F:transcription cis-regulatory region binding"/>
    <property type="evidence" value="ECO:0007669"/>
    <property type="project" value="TreeGrafter"/>
</dbReference>
<name>A0A918KGD7_9PROT</name>
<sequence length="331" mass="35953">MPTIIDVAREAGVSFKTVSRVFTGEAHVRAETRDKVRAAAARIGYEVNPAARALRSKAPRRVALLLNNPSLSYSQSTQIGALLATQKLGSQLVIVESLAALQEFSGLKGVVACPPLSNDLAVTTYLHASGLPFVRVGAERISDLGDKIGIDDRCAARDMTEYLIELGHKRIAFINGDPQFDVSRRRRAGFEDAMSHAGFSKYAQIVSGSFSYESGLKAAEDLLSSETIPTAIFAANDEMASACLAVAYKRNLRVPDQLTVVGFDDSPVSRAIYPALTTIRQGLKELVRDAFMLLSDRLSGDDVPFHDIVHQHELIIRDSAGPPPKEMVRND</sequence>
<dbReference type="Pfam" id="PF13377">
    <property type="entry name" value="Peripla_BP_3"/>
    <property type="match status" value="1"/>
</dbReference>
<keyword evidence="2" id="KW-0238">DNA-binding</keyword>
<dbReference type="PANTHER" id="PTHR30146:SF153">
    <property type="entry name" value="LACTOSE OPERON REPRESSOR"/>
    <property type="match status" value="1"/>
</dbReference>
<protein>
    <submittedName>
        <fullName evidence="5">LacI family transcriptional regulator</fullName>
    </submittedName>
</protein>
<keyword evidence="3" id="KW-0804">Transcription</keyword>
<organism evidence="5 6">
    <name type="scientific">Litorimonas cladophorae</name>
    <dbReference type="NCBI Taxonomy" id="1220491"/>
    <lineage>
        <taxon>Bacteria</taxon>
        <taxon>Pseudomonadati</taxon>
        <taxon>Pseudomonadota</taxon>
        <taxon>Alphaproteobacteria</taxon>
        <taxon>Maricaulales</taxon>
        <taxon>Robiginitomaculaceae</taxon>
    </lineage>
</organism>
<dbReference type="InterPro" id="IPR010982">
    <property type="entry name" value="Lambda_DNA-bd_dom_sf"/>
</dbReference>
<dbReference type="PANTHER" id="PTHR30146">
    <property type="entry name" value="LACI-RELATED TRANSCRIPTIONAL REPRESSOR"/>
    <property type="match status" value="1"/>
</dbReference>
<dbReference type="PROSITE" id="PS50932">
    <property type="entry name" value="HTH_LACI_2"/>
    <property type="match status" value="1"/>
</dbReference>
<evidence type="ECO:0000259" key="4">
    <source>
        <dbReference type="PROSITE" id="PS50932"/>
    </source>
</evidence>
<dbReference type="Pfam" id="PF00356">
    <property type="entry name" value="LacI"/>
    <property type="match status" value="1"/>
</dbReference>
<dbReference type="RefSeq" id="WP_189582377.1">
    <property type="nucleotide sequence ID" value="NZ_BMYV01000001.1"/>
</dbReference>
<dbReference type="Gene3D" id="1.10.260.40">
    <property type="entry name" value="lambda repressor-like DNA-binding domains"/>
    <property type="match status" value="1"/>
</dbReference>
<dbReference type="EMBL" id="BMYV01000001">
    <property type="protein sequence ID" value="GGX62683.1"/>
    <property type="molecule type" value="Genomic_DNA"/>
</dbReference>
<proteinExistence type="predicted"/>
<dbReference type="SUPFAM" id="SSF53822">
    <property type="entry name" value="Periplasmic binding protein-like I"/>
    <property type="match status" value="1"/>
</dbReference>
<dbReference type="CDD" id="cd01545">
    <property type="entry name" value="PBP1_SalR"/>
    <property type="match status" value="1"/>
</dbReference>
<comment type="caution">
    <text evidence="5">The sequence shown here is derived from an EMBL/GenBank/DDBJ whole genome shotgun (WGS) entry which is preliminary data.</text>
</comment>
<keyword evidence="6" id="KW-1185">Reference proteome</keyword>
<gene>
    <name evidence="5" type="primary">xylR</name>
    <name evidence="5" type="ORF">GCM10011309_10820</name>
</gene>
<dbReference type="CDD" id="cd01392">
    <property type="entry name" value="HTH_LacI"/>
    <property type="match status" value="1"/>
</dbReference>
<dbReference type="GO" id="GO:0003700">
    <property type="term" value="F:DNA-binding transcription factor activity"/>
    <property type="evidence" value="ECO:0007669"/>
    <property type="project" value="TreeGrafter"/>
</dbReference>
<feature type="domain" description="HTH lacI-type" evidence="4">
    <location>
        <begin position="2"/>
        <end position="56"/>
    </location>
</feature>
<dbReference type="SUPFAM" id="SSF47413">
    <property type="entry name" value="lambda repressor-like DNA-binding domains"/>
    <property type="match status" value="1"/>
</dbReference>